<dbReference type="InterPro" id="IPR024266">
    <property type="entry name" value="DUF3806"/>
</dbReference>
<protein>
    <recommendedName>
        <fullName evidence="1">DUF3806 domain-containing protein</fullName>
    </recommendedName>
</protein>
<dbReference type="AlphaFoldDB" id="A0A0H1R8J8"/>
<comment type="caution">
    <text evidence="2">The sequence shown here is derived from an EMBL/GenBank/DDBJ whole genome shotgun (WGS) entry which is preliminary data.</text>
</comment>
<dbReference type="RefSeq" id="WP_047190653.1">
    <property type="nucleotide sequence ID" value="NZ_LCYG01000053.1"/>
</dbReference>
<keyword evidence="3" id="KW-1185">Reference proteome</keyword>
<dbReference type="PATRIC" id="fig|1225564.3.peg.5169"/>
<dbReference type="Gene3D" id="1.20.120.1090">
    <property type="match status" value="1"/>
</dbReference>
<evidence type="ECO:0000313" key="3">
    <source>
        <dbReference type="Proteomes" id="UP000035489"/>
    </source>
</evidence>
<dbReference type="OrthoDB" id="8781168at2"/>
<dbReference type="Proteomes" id="UP000035489">
    <property type="component" value="Unassembled WGS sequence"/>
</dbReference>
<gene>
    <name evidence="2" type="ORF">AA309_19350</name>
</gene>
<dbReference type="EMBL" id="LCYG01000053">
    <property type="protein sequence ID" value="KLK91555.1"/>
    <property type="molecule type" value="Genomic_DNA"/>
</dbReference>
<evidence type="ECO:0000259" key="1">
    <source>
        <dbReference type="Pfam" id="PF12713"/>
    </source>
</evidence>
<reference evidence="2 3" key="1">
    <citation type="submission" date="2015-05" db="EMBL/GenBank/DDBJ databases">
        <title>Draft genome sequence of Microvirga vignae strain BR3299, a novel nitrogen fixing bacteria isolated from Brazil semi-aired region.</title>
        <authorList>
            <person name="Zilli J.E."/>
            <person name="Passos S.R."/>
            <person name="Leite J."/>
            <person name="Baldani J.I."/>
            <person name="Xavier G.R."/>
            <person name="Rumjaneck N.G."/>
            <person name="Simoes-Araujo J.L."/>
        </authorList>
    </citation>
    <scope>NUCLEOTIDE SEQUENCE [LARGE SCALE GENOMIC DNA]</scope>
    <source>
        <strain evidence="2 3">BR3299</strain>
    </source>
</reference>
<accession>A0A0H1R8J8</accession>
<name>A0A0H1R8J8_9HYPH</name>
<feature type="domain" description="DUF3806" evidence="1">
    <location>
        <begin position="35"/>
        <end position="109"/>
    </location>
</feature>
<sequence length="137" mass="14962">MANHPLYQPLWDDHAALLADRRALLARLISPASIESAQRLLDCRTVADDAIGDQEAIGVLIGDELVRAAGFEWATVDDDYGSEPVVAHPSKMAVIASLSAVTNRFEDGDIPFDIQGFIEEALAIIQETETSDRNTRE</sequence>
<proteinExistence type="predicted"/>
<evidence type="ECO:0000313" key="2">
    <source>
        <dbReference type="EMBL" id="KLK91555.1"/>
    </source>
</evidence>
<organism evidence="2 3">
    <name type="scientific">Microvirga vignae</name>
    <dbReference type="NCBI Taxonomy" id="1225564"/>
    <lineage>
        <taxon>Bacteria</taxon>
        <taxon>Pseudomonadati</taxon>
        <taxon>Pseudomonadota</taxon>
        <taxon>Alphaproteobacteria</taxon>
        <taxon>Hyphomicrobiales</taxon>
        <taxon>Methylobacteriaceae</taxon>
        <taxon>Microvirga</taxon>
    </lineage>
</organism>
<dbReference type="Pfam" id="PF12713">
    <property type="entry name" value="DUF3806"/>
    <property type="match status" value="1"/>
</dbReference>